<dbReference type="GO" id="GO:0005524">
    <property type="term" value="F:ATP binding"/>
    <property type="evidence" value="ECO:0007669"/>
    <property type="project" value="UniProtKB-KW"/>
</dbReference>
<keyword evidence="7 10" id="KW-0067">ATP-binding</keyword>
<feature type="compositionally biased region" description="Low complexity" evidence="11">
    <location>
        <begin position="4474"/>
        <end position="4490"/>
    </location>
</feature>
<dbReference type="SUPFAM" id="SSF52540">
    <property type="entry name" value="P-loop containing nucleoside triphosphate hydrolases"/>
    <property type="match status" value="6"/>
</dbReference>
<feature type="compositionally biased region" description="Acidic residues" evidence="11">
    <location>
        <begin position="4180"/>
        <end position="4214"/>
    </location>
</feature>
<feature type="compositionally biased region" description="Low complexity" evidence="11">
    <location>
        <begin position="4426"/>
        <end position="4439"/>
    </location>
</feature>
<dbReference type="PROSITE" id="PS50234">
    <property type="entry name" value="VWFA"/>
    <property type="match status" value="1"/>
</dbReference>
<evidence type="ECO:0000256" key="4">
    <source>
        <dbReference type="ARBA" id="ARBA00017143"/>
    </source>
</evidence>
<feature type="compositionally biased region" description="Basic and acidic residues" evidence="11">
    <location>
        <begin position="4643"/>
        <end position="4664"/>
    </location>
</feature>
<evidence type="ECO:0000256" key="11">
    <source>
        <dbReference type="SAM" id="MobiDB-lite"/>
    </source>
</evidence>
<feature type="compositionally biased region" description="Polar residues" evidence="11">
    <location>
        <begin position="4677"/>
        <end position="4687"/>
    </location>
</feature>
<protein>
    <recommendedName>
        <fullName evidence="4 10">Midasin</fullName>
    </recommendedName>
</protein>
<dbReference type="InterPro" id="IPR003593">
    <property type="entry name" value="AAA+_ATPase"/>
</dbReference>
<dbReference type="EMBL" id="JASBNA010000007">
    <property type="protein sequence ID" value="KAK7690261.1"/>
    <property type="molecule type" value="Genomic_DNA"/>
</dbReference>
<feature type="compositionally biased region" description="Basic and acidic residues" evidence="11">
    <location>
        <begin position="4556"/>
        <end position="4566"/>
    </location>
</feature>
<dbReference type="InterPro" id="IPR025662">
    <property type="entry name" value="Sigma_54_int_dom_ATP-bd_1"/>
</dbReference>
<feature type="compositionally biased region" description="Acidic residues" evidence="11">
    <location>
        <begin position="4373"/>
        <end position="4390"/>
    </location>
</feature>
<dbReference type="FunFam" id="3.40.50.300:FF:001368">
    <property type="entry name" value="Midasin"/>
    <property type="match status" value="1"/>
</dbReference>
<feature type="compositionally biased region" description="Acidic residues" evidence="11">
    <location>
        <begin position="4623"/>
        <end position="4638"/>
    </location>
</feature>
<dbReference type="PANTHER" id="PTHR48103">
    <property type="entry name" value="MIDASIN-RELATED"/>
    <property type="match status" value="1"/>
</dbReference>
<feature type="region of interest" description="Disordered" evidence="11">
    <location>
        <begin position="4146"/>
        <end position="4707"/>
    </location>
</feature>
<dbReference type="FunFam" id="3.40.50.300:FF:000142">
    <property type="entry name" value="Midasin"/>
    <property type="match status" value="1"/>
</dbReference>
<gene>
    <name evidence="13" type="ORF">QCA50_006916</name>
</gene>
<dbReference type="InterPro" id="IPR036465">
    <property type="entry name" value="vWFA_dom_sf"/>
</dbReference>
<dbReference type="InterPro" id="IPR012099">
    <property type="entry name" value="Midasin"/>
</dbReference>
<evidence type="ECO:0000256" key="1">
    <source>
        <dbReference type="ARBA" id="ARBA00004604"/>
    </source>
</evidence>
<dbReference type="InterPro" id="IPR048617">
    <property type="entry name" value="MDN1_AAA_lid_4"/>
</dbReference>
<accession>A0AAW0GA79</accession>
<keyword evidence="8 10" id="KW-0143">Chaperone</keyword>
<dbReference type="PANTHER" id="PTHR48103:SF2">
    <property type="entry name" value="MIDASIN"/>
    <property type="match status" value="1"/>
</dbReference>
<evidence type="ECO:0000256" key="6">
    <source>
        <dbReference type="ARBA" id="ARBA00022741"/>
    </source>
</evidence>
<dbReference type="Pfam" id="PF17867">
    <property type="entry name" value="AAA_lid_7"/>
    <property type="match status" value="3"/>
</dbReference>
<dbReference type="InterPro" id="IPR002035">
    <property type="entry name" value="VWF_A"/>
</dbReference>
<dbReference type="GO" id="GO:0016887">
    <property type="term" value="F:ATP hydrolysis activity"/>
    <property type="evidence" value="ECO:0007669"/>
    <property type="project" value="InterPro"/>
</dbReference>
<evidence type="ECO:0000313" key="13">
    <source>
        <dbReference type="EMBL" id="KAK7690261.1"/>
    </source>
</evidence>
<evidence type="ECO:0000256" key="7">
    <source>
        <dbReference type="ARBA" id="ARBA00022840"/>
    </source>
</evidence>
<dbReference type="InterPro" id="IPR027417">
    <property type="entry name" value="P-loop_NTPase"/>
</dbReference>
<evidence type="ECO:0000313" key="14">
    <source>
        <dbReference type="Proteomes" id="UP001385951"/>
    </source>
</evidence>
<dbReference type="SMART" id="SM00382">
    <property type="entry name" value="AAA"/>
    <property type="match status" value="6"/>
</dbReference>
<dbReference type="Pfam" id="PF07728">
    <property type="entry name" value="AAA_5"/>
    <property type="match status" value="8"/>
</dbReference>
<dbReference type="FunFam" id="3.40.50.300:FF:000712">
    <property type="entry name" value="Midasin"/>
    <property type="match status" value="1"/>
</dbReference>
<dbReference type="InterPro" id="IPR041190">
    <property type="entry name" value="Midasin_AAA_lid_5"/>
</dbReference>
<comment type="function">
    <text evidence="10">Nuclear chaperone required for maturation and nuclear export of pre-60S ribosome subunits.</text>
</comment>
<dbReference type="CDD" id="cd00009">
    <property type="entry name" value="AAA"/>
    <property type="match status" value="2"/>
</dbReference>
<dbReference type="GO" id="GO:0000027">
    <property type="term" value="P:ribosomal large subunit assembly"/>
    <property type="evidence" value="ECO:0007669"/>
    <property type="project" value="InterPro"/>
</dbReference>
<dbReference type="InterPro" id="IPR011704">
    <property type="entry name" value="ATPase_dyneun-rel_AAA"/>
</dbReference>
<feature type="compositionally biased region" description="Basic and acidic residues" evidence="11">
    <location>
        <begin position="4258"/>
        <end position="4285"/>
    </location>
</feature>
<dbReference type="Proteomes" id="UP001385951">
    <property type="component" value="Unassembled WGS sequence"/>
</dbReference>
<feature type="compositionally biased region" description="Basic and acidic residues" evidence="11">
    <location>
        <begin position="4363"/>
        <end position="4372"/>
    </location>
</feature>
<feature type="compositionally biased region" description="Acidic residues" evidence="11">
    <location>
        <begin position="4319"/>
        <end position="4338"/>
    </location>
</feature>
<feature type="domain" description="VWFA" evidence="12">
    <location>
        <begin position="4803"/>
        <end position="5024"/>
    </location>
</feature>
<dbReference type="GO" id="GO:0005654">
    <property type="term" value="C:nucleoplasm"/>
    <property type="evidence" value="ECO:0007669"/>
    <property type="project" value="UniProtKB-SubCell"/>
</dbReference>
<dbReference type="Pfam" id="PF21108">
    <property type="entry name" value="MDN1_4th"/>
    <property type="match status" value="1"/>
</dbReference>
<dbReference type="Pfam" id="PF17865">
    <property type="entry name" value="AAA_lid_5"/>
    <property type="match status" value="1"/>
</dbReference>
<evidence type="ECO:0000256" key="2">
    <source>
        <dbReference type="ARBA" id="ARBA00004642"/>
    </source>
</evidence>
<sequence>MDPDSMDLDPLKINYKQQTRSLISLLPSDSPHITTLQNASTKAELLQILSELLAQPGLTMTIETLFRPLLVDLCARWLYDAGSKEDRLEALCLLLEVHPEIFPILSAFLKQTELRSGLLHFVNSAEDIANIPSSYLHRVLLAYYRILRASEELPRHLQWSLEPLSKLIWTPHPDNGVRFLAIRCYALHSGMMEGERAKMEKDLIGEVAEAECLLEYDCELDGTRKIVDGWLLPLEDAERVINARNAHLEPQDYFKIEEEDSVEPIHPAELSHNIVNIHGILMFVPSNSLKIDSGLIETPTSIESLRMLANHISLSVPTLITSSPSAGKSLLLTHLASILYPDVHNQIVTIHLADTSLDPRSLLGSHVSSTTRPGTFEWKAGVLVRAMREGKWVVFEDIDRGSNEVLGMLKPLVESLRIDRWIGGRAAMEVPGQGRVVAHENFALFATRSVTPLRNGQFPQAHFFAAHKWHEVIIQAPTHDDLKMIIDAKFPRFAGVPNEGLIRMWEAVKSLGSAASTREIGLRELNKLCTRVQNLLPSSFQPMDTDMEDDTQQLLLTTAFTNITLREDIYFETRDVFFGAGATTAAARAHLDTIATLVAEHLALTPERRDWVLHSKVPEFQPEKNANGQITAVRLGRTRLVAGPPEDGLTTARPFAMHKPAVLLMSRLATAVSLNEPVLLTGETGTGKTSVITHLASLLRKPLISLNLSHQTESADIIGGFKPVDARVPASELQTRFLDLFGGTFSRKRNAKFEESVRKAVQEGKWKRSVALWLEAAKMAKDRIQAKVAEDISQPVTREGETPRKRRKTDHGVLNVSEAVWDSFENDVRTFDIQHVQGNGKFAFDFVEGPLVKALRFGHWILLDEVNLASAETLECVSSLLHGPTASITLTEQGSLEPVKRHPDFRLFACMNPATDVGKKDLPPNIRSRFSEIDVPPPDADQETLLSIVGHYIGPYAVGDKGAIMDVAEFYTSVRRLAEQREIADGSNHKPHFSMRTLARALTFASDIASAYSLRRALWEGCLMAFTMVLDKPSAAIVTSLAQKHILSNVRNVRSLLSKDPSPPKHLESFIKFGPFYLERGPLPEDAMEDYIMTPSVETKLVDLARIIVTRRFPVLIEGPTSAGKTSSIEYLARRTGHRFIRINNHEHTDIQEYIGTYVSDPATGKLVFKDGLLVRALRQGDWIVLDELNLAPTDVLEALNRLLDDNRELVIPETQEVVKPHPHFMLFATQNPPGLYAGRKVLSRAFRNRFLEVHFEDVPQAELETILCQRCRIAPSYGQKIVTVFQELQKRRQTSRIFETKHGFATLRDLFRWAGRDAIDYQELAENGFMLLAERARRAEDKTVVKDIIESIMKVQIDETRLYDLHGSHRNAMEYLGCPVPPSSEIVWTAAMRRLFTLVARAVRFNEPVLLVGETGCGKTSVCQLYAQVLSKQLYTVNCHQNTETADLIGGLRPVRNRATMEADVLREFDVLLPHVGEVDRIDNVNALLPVLHSLLKRGTLDESLRAELQKLHSKVLRLSSLFQWYDGPLIEAMRKGDVFLMDEISLADDSVLERLNSVLEPSRTVVLAERGDDETDLPIVTADSQFKLVATMNPGGDYGKKELSPALRNRFTEIWVPSVSDRRDLDQIVNSLWKHEHLKAHTHPLLEFADWLSAKVGDRTIISLRDILAWVQFSNAVFGNERSTLSLSDVFHHAAYMTFLDGLGSLPQLSSYSPLAIRSLKDEAIATLHQLLPLDTTSDTVAPASDDTVQLGTFALPRGPKASHPDLFSFQAPTTRDNVSRVVRACQLPKPILLEGSPGVGKTSLVSALANICGYELCRINLSDQTDIIDLFGSDLPVEGEGPGQFAWKDAEFLRAMQEGHWVLLDEMNLAPQAILEGLNAVLDHRGTVYIPELGRSFSRHPSFRIFAAQNPVHQGGGRKGLPKSFLNRFTKVYVQELTSDDILIVSQHLFPDLPVEQLRAMILFTTSLQIETTTKQTFGREGSPWEFNLRDVIRWGSLIRGAPSTTPSQYLPTVFSQRFRNEADRSQAHKLFDNIFSGSDSTLLGIPHPTITPNHIQIGLFHMDRQGFAYSLRSGRLLHSHLQAGESLGLCLTNNWLSILTGPRNSGKSSLLRTMARLSGKVLHEISINAATDANDLLGSFEEVDFHSRMVRLLDSILKTLDTLVASSSGSAIQPLHTFRNLIQRTLVSPSQDLIQHVLEALTDLRPILDTLHGSTPLAALLNDLTNVPSTGRFEWVDGPLVTALKLGNWLVLDDANLCSASVLDRLNALCEIDGHLTLNEKGAIDGQVQIIKPHPDFRLFMCVNPEYGDLSRAMRNRGIEIALLSSQSVLEQSTVVDHLRLPTTFTKKSNQELLHSQYAFIRRGMSTQVTLSDRLFPVTFLSGEDSPLDSIIELYPIIPSSPQSRSASLHFVAQAAVQSYLPLLIRFFTTTDAQGSVGLLRALSSSRWLAVMKNLRRQWSETSGIPLEVLDAQRNDLGSWYQSLAVVTPSFQYLSIANHLLLRLFVASKTLTESLASSTLIDTPAVVNWQSSKLDEMPRRIKSKASALSRLVVEASQQLLEITHLDISSSERTNILLRLVAFSQYLCQILTMEPLDFSALYVISRWFTDRLRDSEFSTIQAGAIALSETLSLSTGHGISEIWQALYHVQSPDVRAKITSMDQAVRKSSPVLRSSVHELMAMCTLTDKHDIQGLDSLAAQLNLPEVQPTDDTVDSHSLLLLVSELDTLARILPGTNMPLTEETVSNIHKRLEHGFTSMDSSLSRLIPYTHMVWASKANSPIQPFVANVYRDWYKDLWRSGQVKGIEGPASLCVPAVFSRVTDLCEWEKQTLGSLPEYNVALQQCRWTVASYLGAQRRIELIGTLLIQTIILVTSPFLLESAQEDLTDISNLIETRAHWRTILPRVTCLLTHVKDGIISDTFHQAFPPILEGMLNPDLAEQDTFTRLGLCWITLGQVAIDLFVPNAPIDPAALQRCSQRFHKAEHNEITMQLEMHLHLARRTTGESQNSTTHLLQALLAEVSKHLSSESSVSSVRADVARLHSYWAEVQQLVKQVLSPSKLEGLLNSFKTHDKSAESRERVLQESLAAFSQRLDALYSEYEDINKPIQLSLDFIKFGLRVTCYASSNLYDSTLNDLSLALTSFPSVHGAEQLTIETSNGEGMPSTFSSLVVRLTAILYQTHDISAVDDHICEIETAYEKAFGLWSMDRTRTEEREREAQSLYRQKKSEHDATDEIEAEEAEFRSLFPEFEDILDDSHSSTSKNPTLVVADDIKTFYRIHQLLFSRSQSKQDNTIFDNAKNCFIQDSILPAISSLSEKLDSSSVPFLLDRLGNIIHSFHTVHVGPRPYDFYQDANIPEARKGYLVIQAFIDRLDSLLLDWPDQMVLHHLKSRCEAMLDLRLSSPIAKILSTLEQLLLHSEDWEQFANRENTLKNQQQALVSQIVEWRRLELSSWLGILETQSHSFLSGMSEWWFRLYEVIVRGAMNAKDGDDTAMDATEYFDSLVPMLDDFMLSSPLGQYSTRLELLRSMEQFVSKAYRNRSDSHRATLSRVQVILHSTRHYFAQQESKLNTKLSEQRATVEKEIKDFIKLASWRDVNVQALKQSAQKTHRLLYKSIRKFRDILRQPITDIVQSISIDPTRAPFIHHQPRVEPVFGTSDVQFPPRSMNTPCAQHLLDLSKTFRNFKARVTTGVLSLVSSVSITPTEELAEDVLSTVSSLSNSSIPTNVDKARRTILLKNLLSRKRKAWSDFMKEMKRAGLSANVKPDILTQQQSLRWLREQPVLTSSPGLASIVGDVEDYFYKLLRIMPEIRGTLSNHHNDLSTRELQRALMFVESCFTFALRSRTRLADTLTNFERLQNLRSRLRMIHISQGVALSGQIVIPSISHAKDSAYKLVDVIEELQKHLTRLQDVVEISPSVTEELNSISVRLSKQIERLQGIYDNAHHTHHPVLLQDEVATITETSELFSETLSKLEGWSTSMPRLRQYFEPMQSWLKSKLDFKLSRSSTETSVEAQDYVIDDLLLVIQSLVRIAGESESPDQDQESSTLPDGYIRDGVTRTFTLTSKFNLGNIADVLDSTVEKLSILPHDDVQRSIGRFMPFLEEFMTLAEVQVQGHLGWTRSLLKLDFILANIVRNIAREGFCQPQETEEGDGSEENGQQVDGTGLGEGTGEKNVSKEIEDESQVEGLQGEDEGKDDEDVERAEEGDAVEMSEDIGGKMQDVPDDGEEDGEGDDDEGSEQDLDEQIGDLDASEENAIDEKLWNDEEDGSKDQDDSSKEPGKDDNTQASKESQMAAKTDDQNKSNDTNNYQQEAPPDSQAEEEEAEAVGEEEAPEEAGPEGAPIDERLKNTEILDLPDDLDIDMDKDQQEMKLDDDDIDEDMGDEEDPADDSMPQDSGDQPDDEMDVDANQDDPSKVEDTTDVNAEQPEQENPQDNQQDSAVAQADIHGGDGTGDSNVSTADATNNALPESKQSEGSQGQSGQIAGPSEQSEQELQEQIGEDGTGQSEQEQQPQTGPLEQADDATASGTQRSIAGSSSQTSIPRLSSNPIRSLGDAMKEIRQRLDEILENEGSTDHKEQQMDASKPGQLEYIQEDETQSDMQALGPAGQDEVARLNDLKIADEETEDDANFAMDEDQIPTDPDAQHSSERQVKEEASGESHNAPKDGVAGALIPSDVRSQLGSSDTDATGPPVPSTEVIGEREEQDHQDAVEVQVRQWQAQGYPSTEAERIWRLYESLTHDLSYALCEQLRLILEPTMATRLKGDYRTGKRLNMKKIIPYIASEYTKDKIWLRRTRPSQREYQVLVALDDSRSMSESHSVHLAYQTLALVSKALSRLEVGDIGIAKFGESVEILHGFDQGPFTDQAGTKIMDAFKFNQKATQVLSLVERSLSLLEEARERRSSSSSSAGDLWQMEIIISDGICQDHDRLRTILRKAEEQRVMVVFIILDSLHGVPAGGDSAAHQAQNSILSMNQVGYKEVDGRMDLTVTRYLDSFPFEYYVVVRDVEALPDVLAGTLKQFFERISED</sequence>
<dbReference type="PROSITE" id="PS00675">
    <property type="entry name" value="SIGMA54_INTERACT_1"/>
    <property type="match status" value="1"/>
</dbReference>
<comment type="caution">
    <text evidence="13">The sequence shown here is derived from an EMBL/GenBank/DDBJ whole genome shotgun (WGS) entry which is preliminary data.</text>
</comment>
<feature type="compositionally biased region" description="Basic and acidic residues" evidence="11">
    <location>
        <begin position="4611"/>
        <end position="4622"/>
    </location>
</feature>
<feature type="compositionally biased region" description="Acidic residues" evidence="11">
    <location>
        <begin position="4223"/>
        <end position="4257"/>
    </location>
</feature>
<evidence type="ECO:0000256" key="3">
    <source>
        <dbReference type="ARBA" id="ARBA00007188"/>
    </source>
</evidence>
<dbReference type="GO" id="GO:0000055">
    <property type="term" value="P:ribosomal large subunit export from nucleus"/>
    <property type="evidence" value="ECO:0007669"/>
    <property type="project" value="TreeGrafter"/>
</dbReference>
<dbReference type="SUPFAM" id="SSF53300">
    <property type="entry name" value="vWA-like"/>
    <property type="match status" value="1"/>
</dbReference>
<keyword evidence="6 10" id="KW-0547">Nucleotide-binding</keyword>
<dbReference type="Gene3D" id="3.40.50.300">
    <property type="entry name" value="P-loop containing nucleotide triphosphate hydrolases"/>
    <property type="match status" value="6"/>
</dbReference>
<evidence type="ECO:0000256" key="5">
    <source>
        <dbReference type="ARBA" id="ARBA00022553"/>
    </source>
</evidence>
<keyword evidence="14" id="KW-1185">Reference proteome</keyword>
<feature type="compositionally biased region" description="Acidic residues" evidence="11">
    <location>
        <begin position="4399"/>
        <end position="4411"/>
    </location>
</feature>
<dbReference type="GO" id="GO:0030687">
    <property type="term" value="C:preribosome, large subunit precursor"/>
    <property type="evidence" value="ECO:0007669"/>
    <property type="project" value="TreeGrafter"/>
</dbReference>
<feature type="compositionally biased region" description="Polar residues" evidence="11">
    <location>
        <begin position="4526"/>
        <end position="4550"/>
    </location>
</feature>
<evidence type="ECO:0000256" key="9">
    <source>
        <dbReference type="ARBA" id="ARBA00023242"/>
    </source>
</evidence>
<comment type="subcellular location">
    <subcellularLocation>
        <location evidence="1">Nucleus</location>
        <location evidence="1">Nucleolus</location>
    </subcellularLocation>
    <subcellularLocation>
        <location evidence="2">Nucleus</location>
        <location evidence="2">Nucleoplasm</location>
    </subcellularLocation>
</comment>
<evidence type="ECO:0000259" key="12">
    <source>
        <dbReference type="PROSITE" id="PS50234"/>
    </source>
</evidence>
<feature type="compositionally biased region" description="Polar residues" evidence="11">
    <location>
        <begin position="4454"/>
        <end position="4468"/>
    </location>
</feature>
<evidence type="ECO:0000256" key="10">
    <source>
        <dbReference type="PIRNR" id="PIRNR010340"/>
    </source>
</evidence>
<feature type="compositionally biased region" description="Polar residues" evidence="11">
    <location>
        <begin position="4504"/>
        <end position="4517"/>
    </location>
</feature>
<proteinExistence type="inferred from homology"/>
<reference evidence="13 14" key="1">
    <citation type="submission" date="2022-09" db="EMBL/GenBank/DDBJ databases">
        <authorList>
            <person name="Palmer J.M."/>
        </authorList>
    </citation>
    <scope>NUCLEOTIDE SEQUENCE [LARGE SCALE GENOMIC DNA]</scope>
    <source>
        <strain evidence="13 14">DSM 7382</strain>
    </source>
</reference>
<keyword evidence="9 10" id="KW-0539">Nucleus</keyword>
<dbReference type="InterPro" id="IPR040848">
    <property type="entry name" value="AAA_lid_7"/>
</dbReference>
<keyword evidence="5" id="KW-0597">Phosphoprotein</keyword>
<comment type="similarity">
    <text evidence="3 10">Belongs to the midasin family.</text>
</comment>
<dbReference type="GO" id="GO:0005730">
    <property type="term" value="C:nucleolus"/>
    <property type="evidence" value="ECO:0007669"/>
    <property type="project" value="UniProtKB-SubCell"/>
</dbReference>
<dbReference type="PIRSF" id="PIRSF010340">
    <property type="entry name" value="Midasin"/>
    <property type="match status" value="1"/>
</dbReference>
<evidence type="ECO:0000256" key="8">
    <source>
        <dbReference type="ARBA" id="ARBA00023186"/>
    </source>
</evidence>
<organism evidence="13 14">
    <name type="scientific">Cerrena zonata</name>
    <dbReference type="NCBI Taxonomy" id="2478898"/>
    <lineage>
        <taxon>Eukaryota</taxon>
        <taxon>Fungi</taxon>
        <taxon>Dikarya</taxon>
        <taxon>Basidiomycota</taxon>
        <taxon>Agaricomycotina</taxon>
        <taxon>Agaricomycetes</taxon>
        <taxon>Polyporales</taxon>
        <taxon>Cerrenaceae</taxon>
        <taxon>Cerrena</taxon>
    </lineage>
</organism>
<name>A0AAW0GA79_9APHY</name>